<dbReference type="AlphaFoldDB" id="A0A402A2V2"/>
<evidence type="ECO:0000256" key="6">
    <source>
        <dbReference type="ARBA" id="ARBA00023010"/>
    </source>
</evidence>
<dbReference type="GO" id="GO:0015031">
    <property type="term" value="P:protein transport"/>
    <property type="evidence" value="ECO:0007669"/>
    <property type="project" value="UniProtKB-KW"/>
</dbReference>
<sequence length="101" mass="10817">MHFLNEIIIAGIILALFGPKVLQSIAHGLGKGVGQAKQVKDKVMKDETVAEFAQMKEALSKVPLTPQQASKQAFQMVIGADKPVETPEKEAPVQSPPVIEG</sequence>
<evidence type="ECO:0000256" key="4">
    <source>
        <dbReference type="ARBA" id="ARBA00022927"/>
    </source>
</evidence>
<evidence type="ECO:0000256" key="5">
    <source>
        <dbReference type="ARBA" id="ARBA00022989"/>
    </source>
</evidence>
<name>A0A402A2V2_9CHLR</name>
<dbReference type="OrthoDB" id="166969at2"/>
<dbReference type="EMBL" id="BIFR01000001">
    <property type="protein sequence ID" value="GCE13470.1"/>
    <property type="molecule type" value="Genomic_DNA"/>
</dbReference>
<keyword evidence="3" id="KW-0812">Transmembrane</keyword>
<protein>
    <recommendedName>
        <fullName evidence="10">Sec-independent protein translocase protein TatA</fullName>
    </recommendedName>
</protein>
<comment type="caution">
    <text evidence="8">The sequence shown here is derived from an EMBL/GenBank/DDBJ whole genome shotgun (WGS) entry which is preliminary data.</text>
</comment>
<evidence type="ECO:0000256" key="1">
    <source>
        <dbReference type="ARBA" id="ARBA00004167"/>
    </source>
</evidence>
<proteinExistence type="predicted"/>
<keyword evidence="5" id="KW-1133">Transmembrane helix</keyword>
<evidence type="ECO:0000256" key="3">
    <source>
        <dbReference type="ARBA" id="ARBA00022692"/>
    </source>
</evidence>
<keyword evidence="7" id="KW-0472">Membrane</keyword>
<dbReference type="Proteomes" id="UP000287352">
    <property type="component" value="Unassembled WGS sequence"/>
</dbReference>
<accession>A0A402A2V2</accession>
<dbReference type="RefSeq" id="WP_126580992.1">
    <property type="nucleotide sequence ID" value="NZ_BIFR01000001.1"/>
</dbReference>
<dbReference type="InterPro" id="IPR003369">
    <property type="entry name" value="TatA/B/E"/>
</dbReference>
<dbReference type="Pfam" id="PF02416">
    <property type="entry name" value="TatA_B_E"/>
    <property type="match status" value="1"/>
</dbReference>
<reference evidence="9" key="1">
    <citation type="submission" date="2018-12" db="EMBL/GenBank/DDBJ databases">
        <title>Tengunoibacter tsumagoiensis gen. nov., sp. nov., Dictyobacter kobayashii sp. nov., D. alpinus sp. nov., and D. joshuensis sp. nov. and description of Dictyobacteraceae fam. nov. within the order Ktedonobacterales isolated from Tengu-no-mugimeshi.</title>
        <authorList>
            <person name="Wang C.M."/>
            <person name="Zheng Y."/>
            <person name="Sakai Y."/>
            <person name="Toyoda A."/>
            <person name="Minakuchi Y."/>
            <person name="Abe K."/>
            <person name="Yokota A."/>
            <person name="Yabe S."/>
        </authorList>
    </citation>
    <scope>NUCLEOTIDE SEQUENCE [LARGE SCALE GENOMIC DNA]</scope>
    <source>
        <strain evidence="9">Uno3</strain>
    </source>
</reference>
<dbReference type="Gene3D" id="1.20.5.3310">
    <property type="match status" value="1"/>
</dbReference>
<evidence type="ECO:0008006" key="10">
    <source>
        <dbReference type="Google" id="ProtNLM"/>
    </source>
</evidence>
<organism evidence="8 9">
    <name type="scientific">Tengunoibacter tsumagoiensis</name>
    <dbReference type="NCBI Taxonomy" id="2014871"/>
    <lineage>
        <taxon>Bacteria</taxon>
        <taxon>Bacillati</taxon>
        <taxon>Chloroflexota</taxon>
        <taxon>Ktedonobacteria</taxon>
        <taxon>Ktedonobacterales</taxon>
        <taxon>Dictyobacteraceae</taxon>
        <taxon>Tengunoibacter</taxon>
    </lineage>
</organism>
<dbReference type="GO" id="GO:0016020">
    <property type="term" value="C:membrane"/>
    <property type="evidence" value="ECO:0007669"/>
    <property type="project" value="UniProtKB-ARBA"/>
</dbReference>
<comment type="subcellular location">
    <subcellularLocation>
        <location evidence="1">Membrane</location>
        <topology evidence="1">Single-pass membrane protein</topology>
    </subcellularLocation>
</comment>
<keyword evidence="4" id="KW-0653">Protein transport</keyword>
<keyword evidence="9" id="KW-1185">Reference proteome</keyword>
<evidence type="ECO:0000313" key="9">
    <source>
        <dbReference type="Proteomes" id="UP000287352"/>
    </source>
</evidence>
<evidence type="ECO:0000256" key="7">
    <source>
        <dbReference type="ARBA" id="ARBA00023136"/>
    </source>
</evidence>
<evidence type="ECO:0000313" key="8">
    <source>
        <dbReference type="EMBL" id="GCE13470.1"/>
    </source>
</evidence>
<keyword evidence="2" id="KW-0813">Transport</keyword>
<evidence type="ECO:0000256" key="2">
    <source>
        <dbReference type="ARBA" id="ARBA00022448"/>
    </source>
</evidence>
<gene>
    <name evidence="8" type="ORF">KTT_33290</name>
</gene>
<keyword evidence="6" id="KW-0811">Translocation</keyword>